<keyword evidence="3" id="KW-0963">Cytoplasm</keyword>
<dbReference type="Proteomes" id="UP000323866">
    <property type="component" value="Unassembled WGS sequence"/>
</dbReference>
<evidence type="ECO:0000256" key="4">
    <source>
        <dbReference type="RuleBase" id="RU000639"/>
    </source>
</evidence>
<keyword evidence="10" id="KW-1185">Reference proteome</keyword>
<name>A0A5M8QNB0_9BACT</name>
<dbReference type="InterPro" id="IPR009012">
    <property type="entry name" value="GrpE_head"/>
</dbReference>
<keyword evidence="2 3" id="KW-0143">Chaperone</keyword>
<dbReference type="Gene3D" id="3.90.20.20">
    <property type="match status" value="1"/>
</dbReference>
<evidence type="ECO:0000313" key="9">
    <source>
        <dbReference type="Proteomes" id="UP000323866"/>
    </source>
</evidence>
<sequence length="189" mass="21034">MSTTAEQNPQEQENLQPEQTEATETTAAEQTEQQNPEAGTAATEGGTSEADELRDKYLRLHAEFDNFRRRTSKERLELFKTANQDLMVALIPVLDDLERAQAAMQDAQDVTAVREGVELIFGKFLGVLQQKGLKPMEAIGQPFDADVHEAITQIPAPNEEMKGKVIDQVEKGYYLNDKVVRFAKVVIGA</sequence>
<protein>
    <recommendedName>
        <fullName evidence="3 4">Protein GrpE</fullName>
    </recommendedName>
    <alternativeName>
        <fullName evidence="3">HSP-70 cofactor</fullName>
    </alternativeName>
</protein>
<dbReference type="CDD" id="cd00446">
    <property type="entry name" value="GrpE"/>
    <property type="match status" value="1"/>
</dbReference>
<evidence type="ECO:0000313" key="10">
    <source>
        <dbReference type="Proteomes" id="UP001570846"/>
    </source>
</evidence>
<proteinExistence type="inferred from homology"/>
<gene>
    <name evidence="3" type="primary">grpE</name>
    <name evidence="8" type="ORF">ACD591_15590</name>
    <name evidence="7" type="ORF">FOE74_03750</name>
</gene>
<dbReference type="OrthoDB" id="9812586at2"/>
<evidence type="ECO:0000256" key="6">
    <source>
        <dbReference type="SAM" id="MobiDB-lite"/>
    </source>
</evidence>
<dbReference type="GO" id="GO:0000774">
    <property type="term" value="F:adenyl-nucleotide exchange factor activity"/>
    <property type="evidence" value="ECO:0007669"/>
    <property type="project" value="InterPro"/>
</dbReference>
<dbReference type="Proteomes" id="UP001570846">
    <property type="component" value="Unassembled WGS sequence"/>
</dbReference>
<dbReference type="GO" id="GO:0042803">
    <property type="term" value="F:protein homodimerization activity"/>
    <property type="evidence" value="ECO:0007669"/>
    <property type="project" value="InterPro"/>
</dbReference>
<evidence type="ECO:0000256" key="5">
    <source>
        <dbReference type="RuleBase" id="RU004478"/>
    </source>
</evidence>
<reference evidence="8 10" key="3">
    <citation type="submission" date="2024-08" db="EMBL/GenBank/DDBJ databases">
        <authorList>
            <person name="Wei W."/>
        </authorList>
    </citation>
    <scope>NUCLEOTIDE SEQUENCE [LARGE SCALE GENOMIC DNA]</scope>
    <source>
        <strain evidence="8 10">XU2</strain>
    </source>
</reference>
<dbReference type="Gene3D" id="2.30.22.10">
    <property type="entry name" value="Head domain of nucleotide exchange factor GrpE"/>
    <property type="match status" value="1"/>
</dbReference>
<dbReference type="PRINTS" id="PR00773">
    <property type="entry name" value="GRPEPROTEIN"/>
</dbReference>
<dbReference type="SUPFAM" id="SSF58014">
    <property type="entry name" value="Coiled-coil domain of nucleotide exchange factor GrpE"/>
    <property type="match status" value="1"/>
</dbReference>
<dbReference type="InterPro" id="IPR000740">
    <property type="entry name" value="GrpE"/>
</dbReference>
<dbReference type="GO" id="GO:0005737">
    <property type="term" value="C:cytoplasm"/>
    <property type="evidence" value="ECO:0007669"/>
    <property type="project" value="UniProtKB-SubCell"/>
</dbReference>
<dbReference type="RefSeq" id="WP_149097246.1">
    <property type="nucleotide sequence ID" value="NZ_BMMG01000001.1"/>
</dbReference>
<comment type="function">
    <text evidence="3 4">Participates actively in the response to hyperosmotic and heat shock by preventing the aggregation of stress-denatured proteins, in association with DnaK and GrpE. It is the nucleotide exchange factor for DnaK and may function as a thermosensor. Unfolded proteins bind initially to DnaJ; upon interaction with the DnaJ-bound protein, DnaK hydrolyzes its bound ATP, resulting in the formation of a stable complex. GrpE releases ADP from DnaK; ATP binding to DnaK triggers the release of the substrate protein, thus completing the reaction cycle. Several rounds of ATP-dependent interactions between DnaJ, DnaK and GrpE are required for fully efficient folding.</text>
</comment>
<dbReference type="PANTHER" id="PTHR21237">
    <property type="entry name" value="GRPE PROTEIN"/>
    <property type="match status" value="1"/>
</dbReference>
<dbReference type="SUPFAM" id="SSF51064">
    <property type="entry name" value="Head domain of nucleotide exchange factor GrpE"/>
    <property type="match status" value="1"/>
</dbReference>
<feature type="region of interest" description="Disordered" evidence="6">
    <location>
        <begin position="1"/>
        <end position="51"/>
    </location>
</feature>
<dbReference type="EMBL" id="JBGOGF010000008">
    <property type="protein sequence ID" value="MFA1772722.1"/>
    <property type="molecule type" value="Genomic_DNA"/>
</dbReference>
<evidence type="ECO:0000313" key="7">
    <source>
        <dbReference type="EMBL" id="KAA6437625.1"/>
    </source>
</evidence>
<dbReference type="PROSITE" id="PS01071">
    <property type="entry name" value="GRPE"/>
    <property type="match status" value="1"/>
</dbReference>
<dbReference type="HAMAP" id="MF_01151">
    <property type="entry name" value="GrpE"/>
    <property type="match status" value="1"/>
</dbReference>
<accession>A0A5M8QNB0</accession>
<dbReference type="EMBL" id="VKKZ01000010">
    <property type="protein sequence ID" value="KAA6437625.1"/>
    <property type="molecule type" value="Genomic_DNA"/>
</dbReference>
<comment type="subunit">
    <text evidence="3">Homodimer.</text>
</comment>
<dbReference type="AlphaFoldDB" id="A0A5M8QNB0"/>
<dbReference type="GO" id="GO:0051087">
    <property type="term" value="F:protein-folding chaperone binding"/>
    <property type="evidence" value="ECO:0007669"/>
    <property type="project" value="InterPro"/>
</dbReference>
<evidence type="ECO:0000256" key="3">
    <source>
        <dbReference type="HAMAP-Rule" id="MF_01151"/>
    </source>
</evidence>
<dbReference type="PANTHER" id="PTHR21237:SF23">
    <property type="entry name" value="GRPE PROTEIN HOMOLOG, MITOCHONDRIAL"/>
    <property type="match status" value="1"/>
</dbReference>
<dbReference type="GO" id="GO:0051082">
    <property type="term" value="F:unfolded protein binding"/>
    <property type="evidence" value="ECO:0007669"/>
    <property type="project" value="TreeGrafter"/>
</dbReference>
<reference evidence="7 9" key="1">
    <citation type="submission" date="2019-07" db="EMBL/GenBank/DDBJ databases">
        <authorList>
            <person name="Qu J.-H."/>
        </authorList>
    </citation>
    <scope>NUCLEOTIDE SEQUENCE [LARGE SCALE GENOMIC DNA]</scope>
    <source>
        <strain evidence="7 9">MDT1-10-3</strain>
    </source>
</reference>
<comment type="caution">
    <text evidence="7">The sequence shown here is derived from an EMBL/GenBank/DDBJ whole genome shotgun (WGS) entry which is preliminary data.</text>
</comment>
<comment type="similarity">
    <text evidence="1 3 5">Belongs to the GrpE family.</text>
</comment>
<dbReference type="GO" id="GO:0006457">
    <property type="term" value="P:protein folding"/>
    <property type="evidence" value="ECO:0007669"/>
    <property type="project" value="InterPro"/>
</dbReference>
<organism evidence="7 9">
    <name type="scientific">Rufibacter glacialis</name>
    <dbReference type="NCBI Taxonomy" id="1259555"/>
    <lineage>
        <taxon>Bacteria</taxon>
        <taxon>Pseudomonadati</taxon>
        <taxon>Bacteroidota</taxon>
        <taxon>Cytophagia</taxon>
        <taxon>Cytophagales</taxon>
        <taxon>Hymenobacteraceae</taxon>
        <taxon>Rufibacter</taxon>
    </lineage>
</organism>
<evidence type="ECO:0000313" key="8">
    <source>
        <dbReference type="EMBL" id="MFA1772722.1"/>
    </source>
</evidence>
<keyword evidence="3 4" id="KW-0346">Stress response</keyword>
<comment type="subcellular location">
    <subcellularLocation>
        <location evidence="3">Cytoplasm</location>
    </subcellularLocation>
</comment>
<evidence type="ECO:0000256" key="2">
    <source>
        <dbReference type="ARBA" id="ARBA00023186"/>
    </source>
</evidence>
<dbReference type="InterPro" id="IPR013805">
    <property type="entry name" value="GrpE_CC"/>
</dbReference>
<dbReference type="Pfam" id="PF01025">
    <property type="entry name" value="GrpE"/>
    <property type="match status" value="1"/>
</dbReference>
<feature type="compositionally biased region" description="Low complexity" evidence="6">
    <location>
        <begin position="1"/>
        <end position="34"/>
    </location>
</feature>
<reference evidence="7 9" key="2">
    <citation type="submission" date="2019-09" db="EMBL/GenBank/DDBJ databases">
        <title>A bacterium isolated from glacier soil.</title>
        <authorList>
            <person name="Liu Q."/>
        </authorList>
    </citation>
    <scope>NUCLEOTIDE SEQUENCE [LARGE SCALE GENOMIC DNA]</scope>
    <source>
        <strain evidence="7 9">MDT1-10-3</strain>
    </source>
</reference>
<evidence type="ECO:0000256" key="1">
    <source>
        <dbReference type="ARBA" id="ARBA00009054"/>
    </source>
</evidence>